<dbReference type="RefSeq" id="YP_009219795.2">
    <property type="nucleotide sequence ID" value="NC_029026.1"/>
</dbReference>
<protein>
    <submittedName>
        <fullName evidence="1">Uncharacterized protein</fullName>
    </submittedName>
</protein>
<reference evidence="2" key="2">
    <citation type="submission" date="2015-03" db="EMBL/GenBank/DDBJ databases">
        <title>Additive effect of two phages aimed for phage therapy.</title>
        <authorList>
            <person name="Khalifa L."/>
            <person name="Beyth N."/>
            <person name="Hazan R."/>
        </authorList>
    </citation>
    <scope>NUCLEOTIDE SEQUENCE [LARGE SCALE GENOMIC DNA]</scope>
</reference>
<accession>A0A0E3XBX5</accession>
<dbReference type="Proteomes" id="UP000033340">
    <property type="component" value="Segment"/>
</dbReference>
<reference evidence="1 2" key="1">
    <citation type="journal article" date="2015" name="Genome Announc.">
        <title>Complete Genome Sequence of Enterococcus Bacteriophage EFLK1.</title>
        <authorList>
            <person name="Khalifa L."/>
            <person name="Coppenhagen-Glazer S."/>
            <person name="Shlezinger M."/>
            <person name="Kott-Gutkowski M."/>
            <person name="Adini O."/>
            <person name="Beyth N."/>
            <person name="Hazan R."/>
        </authorList>
    </citation>
    <scope>NUCLEOTIDE SEQUENCE [LARGE SCALE GENOMIC DNA]</scope>
</reference>
<evidence type="ECO:0000313" key="1">
    <source>
        <dbReference type="EMBL" id="AKC05064.2"/>
    </source>
</evidence>
<dbReference type="KEGG" id="vg:26645923"/>
<sequence length="100" mass="11699">MDIMDIEFLEEHKQLVKEHVEAELKVAHPLKKLQVMTDWLTDAKDNLSQEDLAYFEDLTETELIEAMDASEIVEFYSDNLLDFIDYYNIDLTGLEEQLGV</sequence>
<name>A0A0E3XBX5_9CAUD</name>
<dbReference type="GeneID" id="26645923"/>
<organism evidence="1 2">
    <name type="scientific">Enterococcus phage EFLK1</name>
    <dbReference type="NCBI Taxonomy" id="1640885"/>
    <lineage>
        <taxon>Viruses</taxon>
        <taxon>Duplodnaviria</taxon>
        <taxon>Heunggongvirae</taxon>
        <taxon>Uroviricota</taxon>
        <taxon>Caudoviricetes</taxon>
        <taxon>Herelleviridae</taxon>
        <taxon>Brockvirinae</taxon>
        <taxon>Kochikohdavirus</taxon>
        <taxon>Kochikohdavirus EFLK1</taxon>
    </lineage>
</organism>
<dbReference type="EMBL" id="KR049063">
    <property type="protein sequence ID" value="AKC05064.2"/>
    <property type="molecule type" value="Genomic_DNA"/>
</dbReference>
<proteinExistence type="predicted"/>
<evidence type="ECO:0000313" key="2">
    <source>
        <dbReference type="Proteomes" id="UP000033340"/>
    </source>
</evidence>
<keyword evidence="2" id="KW-1185">Reference proteome</keyword>